<feature type="domain" description="Prokaryotic STING" evidence="11">
    <location>
        <begin position="160"/>
        <end position="297"/>
    </location>
</feature>
<evidence type="ECO:0000313" key="12">
    <source>
        <dbReference type="EMBL" id="GAB1252394.1"/>
    </source>
</evidence>
<dbReference type="Pfam" id="PF20300">
    <property type="entry name" value="prok_STING"/>
    <property type="match status" value="1"/>
</dbReference>
<comment type="catalytic activity">
    <reaction evidence="9">
        <text>NAD(+) + H2O = ADP-D-ribose + nicotinamide + H(+)</text>
        <dbReference type="Rhea" id="RHEA:16301"/>
        <dbReference type="ChEBI" id="CHEBI:15377"/>
        <dbReference type="ChEBI" id="CHEBI:15378"/>
        <dbReference type="ChEBI" id="CHEBI:17154"/>
        <dbReference type="ChEBI" id="CHEBI:57540"/>
        <dbReference type="ChEBI" id="CHEBI:57967"/>
        <dbReference type="EC" id="3.2.2.5"/>
    </reaction>
</comment>
<keyword evidence="13" id="KW-1185">Reference proteome</keyword>
<gene>
    <name evidence="12" type="ORF">Tsumi_15000</name>
</gene>
<name>A0ABQ0E3T0_9PORP</name>
<evidence type="ECO:0000256" key="5">
    <source>
        <dbReference type="ARBA" id="ARBA00034327"/>
    </source>
</evidence>
<evidence type="ECO:0000256" key="8">
    <source>
        <dbReference type="ARBA" id="ARBA00034366"/>
    </source>
</evidence>
<evidence type="ECO:0000256" key="1">
    <source>
        <dbReference type="ARBA" id="ARBA00022741"/>
    </source>
</evidence>
<dbReference type="EMBL" id="BAAFSF010000004">
    <property type="protein sequence ID" value="GAB1252394.1"/>
    <property type="molecule type" value="Genomic_DNA"/>
</dbReference>
<dbReference type="EC" id="3.2.2.5" evidence="5"/>
<dbReference type="InterPro" id="IPR019302">
    <property type="entry name" value="CAP12/PCTIR_TIR_dom"/>
</dbReference>
<evidence type="ECO:0000313" key="13">
    <source>
        <dbReference type="Proteomes" id="UP001628220"/>
    </source>
</evidence>
<evidence type="ECO:0000256" key="7">
    <source>
        <dbReference type="ARBA" id="ARBA00034355"/>
    </source>
</evidence>
<sequence length="313" mass="35954">MKPRIFIGSSSEGLKIAERIKRYFSPDYECFLWTDDVFKNNESFLETLVKSASLFDFGFMVFSADDEAFVRNENFETPRDNILFEYGLFLGRVGLDRAFVIAENTVKIPTDMLGITQTRYKVEENKSGEKEATDSLEIGLEKLKKQIDENLHLGHLGLLPSTVVAISYFEGFVKLAAEWIMNSIPSIELEGKSYEKCILYIKVPETLDTDIKKSATLFYKKQGLHETEITTGHRNYPIHFEAKDNTNNTLEIYDMPTILSGIDKAIDMYFKVGHIGKTNQQRLAEDNEMNNFKRVLQLLINEDAFCRECVKII</sequence>
<dbReference type="Proteomes" id="UP001628220">
    <property type="component" value="Unassembled WGS sequence"/>
</dbReference>
<keyword evidence="2" id="KW-0378">Hydrolase</keyword>
<evidence type="ECO:0000259" key="10">
    <source>
        <dbReference type="Pfam" id="PF10137"/>
    </source>
</evidence>
<dbReference type="RefSeq" id="WP_299281495.1">
    <property type="nucleotide sequence ID" value="NZ_BAAFSF010000004.1"/>
</dbReference>
<comment type="similarity">
    <text evidence="4">In the C-terminal section; belongs to the bacterial STING family.</text>
</comment>
<evidence type="ECO:0000256" key="9">
    <source>
        <dbReference type="ARBA" id="ARBA00049230"/>
    </source>
</evidence>
<evidence type="ECO:0000259" key="11">
    <source>
        <dbReference type="Pfam" id="PF20300"/>
    </source>
</evidence>
<evidence type="ECO:0000256" key="4">
    <source>
        <dbReference type="ARBA" id="ARBA00034315"/>
    </source>
</evidence>
<comment type="caution">
    <text evidence="12">The sequence shown here is derived from an EMBL/GenBank/DDBJ whole genome shotgun (WGS) entry which is preliminary data.</text>
</comment>
<feature type="domain" description="CD-NTase-associated protein 12/Pycsar effector protein TIR" evidence="10">
    <location>
        <begin position="4"/>
        <end position="121"/>
    </location>
</feature>
<evidence type="ECO:0000256" key="3">
    <source>
        <dbReference type="ARBA" id="ARBA00023118"/>
    </source>
</evidence>
<keyword evidence="1" id="KW-0547">Nucleotide-binding</keyword>
<evidence type="ECO:0000256" key="2">
    <source>
        <dbReference type="ARBA" id="ARBA00022801"/>
    </source>
</evidence>
<organism evidence="12 13">
    <name type="scientific">Porphyromonas miyakawae</name>
    <dbReference type="NCBI Taxonomy" id="3137470"/>
    <lineage>
        <taxon>Bacteria</taxon>
        <taxon>Pseudomonadati</taxon>
        <taxon>Bacteroidota</taxon>
        <taxon>Bacteroidia</taxon>
        <taxon>Bacteroidales</taxon>
        <taxon>Porphyromonadaceae</taxon>
        <taxon>Porphyromonas</taxon>
    </lineage>
</organism>
<keyword evidence="3" id="KW-0051">Antiviral defense</keyword>
<protein>
    <recommendedName>
        <fullName evidence="6">CD-NTase-associated protein 12</fullName>
        <ecNumber evidence="5">3.2.2.5</ecNumber>
    </recommendedName>
    <alternativeName>
        <fullName evidence="7">NAD(+) hydrolase</fullName>
    </alternativeName>
    <alternativeName>
        <fullName evidence="8">TIR-STING</fullName>
    </alternativeName>
</protein>
<dbReference type="InterPro" id="IPR046876">
    <property type="entry name" value="Prok_STING"/>
</dbReference>
<evidence type="ECO:0000256" key="6">
    <source>
        <dbReference type="ARBA" id="ARBA00034339"/>
    </source>
</evidence>
<dbReference type="Pfam" id="PF10137">
    <property type="entry name" value="CAP12-PCTIR_TIR"/>
    <property type="match status" value="1"/>
</dbReference>
<reference evidence="12 13" key="1">
    <citation type="journal article" date="2025" name="Int. J. Syst. Evol. Microbiol.">
        <title>Desulfovibrio falkowii sp. nov., Porphyromonas miyakawae sp. nov., Mediterraneibacter flintii sp. nov. and Owariibacterium komagatae gen. nov., sp. nov., isolated from human faeces.</title>
        <authorList>
            <person name="Hamaguchi T."/>
            <person name="Ohara M."/>
            <person name="Hisatomi A."/>
            <person name="Sekiguchi K."/>
            <person name="Takeda J.I."/>
            <person name="Ueyama J."/>
            <person name="Ito M."/>
            <person name="Nishiwaki H."/>
            <person name="Ogi T."/>
            <person name="Hirayama M."/>
            <person name="Ohkuma M."/>
            <person name="Sakamoto M."/>
            <person name="Ohno K."/>
        </authorList>
    </citation>
    <scope>NUCLEOTIDE SEQUENCE [LARGE SCALE GENOMIC DNA]</scope>
    <source>
        <strain evidence="12 13">13CB11C</strain>
    </source>
</reference>
<accession>A0ABQ0E3T0</accession>
<dbReference type="CDD" id="cd22659">
    <property type="entry name" value="STING_bact-like"/>
    <property type="match status" value="1"/>
</dbReference>
<proteinExistence type="inferred from homology"/>